<dbReference type="OrthoDB" id="293823at2759"/>
<protein>
    <recommendedName>
        <fullName evidence="11">CCR4-Not complex component Not N-terminal domain-containing protein</fullName>
    </recommendedName>
</protein>
<evidence type="ECO:0000256" key="1">
    <source>
        <dbReference type="ARBA" id="ARBA00004123"/>
    </source>
</evidence>
<dbReference type="Pfam" id="PF04065">
    <property type="entry name" value="Not3"/>
    <property type="match status" value="1"/>
</dbReference>
<keyword evidence="5" id="KW-0678">Repressor</keyword>
<dbReference type="GO" id="GO:0005737">
    <property type="term" value="C:cytoplasm"/>
    <property type="evidence" value="ECO:0007669"/>
    <property type="project" value="UniProtKB-SubCell"/>
</dbReference>
<evidence type="ECO:0000259" key="11">
    <source>
        <dbReference type="Pfam" id="PF04065"/>
    </source>
</evidence>
<evidence type="ECO:0000256" key="10">
    <source>
        <dbReference type="SAM" id="MobiDB-lite"/>
    </source>
</evidence>
<dbReference type="InterPro" id="IPR040168">
    <property type="entry name" value="Not2/3/5"/>
</dbReference>
<evidence type="ECO:0000256" key="6">
    <source>
        <dbReference type="ARBA" id="ARBA00023015"/>
    </source>
</evidence>
<dbReference type="InterPro" id="IPR007207">
    <property type="entry name" value="Not_N"/>
</dbReference>
<feature type="compositionally biased region" description="Acidic residues" evidence="10">
    <location>
        <begin position="119"/>
        <end position="131"/>
    </location>
</feature>
<comment type="caution">
    <text evidence="12">The sequence shown here is derived from an EMBL/GenBank/DDBJ whole genome shotgun (WGS) entry which is preliminary data.</text>
</comment>
<dbReference type="GO" id="GO:0006355">
    <property type="term" value="P:regulation of DNA-templated transcription"/>
    <property type="evidence" value="ECO:0007669"/>
    <property type="project" value="InterPro"/>
</dbReference>
<evidence type="ECO:0000256" key="4">
    <source>
        <dbReference type="ARBA" id="ARBA00022490"/>
    </source>
</evidence>
<feature type="coiled-coil region" evidence="9">
    <location>
        <begin position="49"/>
        <end position="102"/>
    </location>
</feature>
<dbReference type="GO" id="GO:0030015">
    <property type="term" value="C:CCR4-NOT core complex"/>
    <property type="evidence" value="ECO:0007669"/>
    <property type="project" value="InterPro"/>
</dbReference>
<dbReference type="GO" id="GO:0005634">
    <property type="term" value="C:nucleus"/>
    <property type="evidence" value="ECO:0007669"/>
    <property type="project" value="UniProtKB-SubCell"/>
</dbReference>
<evidence type="ECO:0000313" key="13">
    <source>
        <dbReference type="Proteomes" id="UP000792457"/>
    </source>
</evidence>
<evidence type="ECO:0000256" key="3">
    <source>
        <dbReference type="ARBA" id="ARBA00007682"/>
    </source>
</evidence>
<feature type="region of interest" description="Disordered" evidence="10">
    <location>
        <begin position="117"/>
        <end position="143"/>
    </location>
</feature>
<reference evidence="12" key="2">
    <citation type="submission" date="2017-10" db="EMBL/GenBank/DDBJ databases">
        <title>Ladona fulva Genome sequencing and assembly.</title>
        <authorList>
            <person name="Murali S."/>
            <person name="Richards S."/>
            <person name="Bandaranaike D."/>
            <person name="Bellair M."/>
            <person name="Blankenburg K."/>
            <person name="Chao H."/>
            <person name="Dinh H."/>
            <person name="Doddapaneni H."/>
            <person name="Dugan-Rocha S."/>
            <person name="Elkadiri S."/>
            <person name="Gnanaolivu R."/>
            <person name="Hernandez B."/>
            <person name="Skinner E."/>
            <person name="Javaid M."/>
            <person name="Lee S."/>
            <person name="Li M."/>
            <person name="Ming W."/>
            <person name="Munidasa M."/>
            <person name="Muniz J."/>
            <person name="Nguyen L."/>
            <person name="Hughes D."/>
            <person name="Osuji N."/>
            <person name="Pu L.-L."/>
            <person name="Puazo M."/>
            <person name="Qu C."/>
            <person name="Quiroz J."/>
            <person name="Raj R."/>
            <person name="Weissenberger G."/>
            <person name="Xin Y."/>
            <person name="Zou X."/>
            <person name="Han Y."/>
            <person name="Worley K."/>
            <person name="Muzny D."/>
            <person name="Gibbs R."/>
        </authorList>
    </citation>
    <scope>NUCLEOTIDE SEQUENCE</scope>
    <source>
        <strain evidence="12">Sampled in the wild</strain>
    </source>
</reference>
<keyword evidence="4" id="KW-0963">Cytoplasm</keyword>
<comment type="similarity">
    <text evidence="3">Belongs to the CNOT2/3/5 family.</text>
</comment>
<dbReference type="AlphaFoldDB" id="A0A8K0KHG8"/>
<sequence length="143" mass="16455">MANFLDSPFEDERETKTKAYSKEGLGAAQKMDPAQREREDTSLWLANAINSLNLQVDQFESEAESLLAAKKKRQDREKAERMEELKAKLDKHRHHIRKLETLLRMLDNMSVEVGQNDTDFIDSDTASESDDSCALLSEYEEED</sequence>
<keyword evidence="13" id="KW-1185">Reference proteome</keyword>
<reference evidence="12" key="1">
    <citation type="submission" date="2013-04" db="EMBL/GenBank/DDBJ databases">
        <authorList>
            <person name="Qu J."/>
            <person name="Murali S.C."/>
            <person name="Bandaranaike D."/>
            <person name="Bellair M."/>
            <person name="Blankenburg K."/>
            <person name="Chao H."/>
            <person name="Dinh H."/>
            <person name="Doddapaneni H."/>
            <person name="Downs B."/>
            <person name="Dugan-Rocha S."/>
            <person name="Elkadiri S."/>
            <person name="Gnanaolivu R.D."/>
            <person name="Hernandez B."/>
            <person name="Javaid M."/>
            <person name="Jayaseelan J.C."/>
            <person name="Lee S."/>
            <person name="Li M."/>
            <person name="Ming W."/>
            <person name="Munidasa M."/>
            <person name="Muniz J."/>
            <person name="Nguyen L."/>
            <person name="Ongeri F."/>
            <person name="Osuji N."/>
            <person name="Pu L.-L."/>
            <person name="Puazo M."/>
            <person name="Qu C."/>
            <person name="Quiroz J."/>
            <person name="Raj R."/>
            <person name="Weissenberger G."/>
            <person name="Xin Y."/>
            <person name="Zou X."/>
            <person name="Han Y."/>
            <person name="Richards S."/>
            <person name="Worley K."/>
            <person name="Muzny D."/>
            <person name="Gibbs R."/>
        </authorList>
    </citation>
    <scope>NUCLEOTIDE SEQUENCE</scope>
    <source>
        <strain evidence="12">Sampled in the wild</strain>
    </source>
</reference>
<feature type="domain" description="CCR4-Not complex component Not N-terminal" evidence="11">
    <location>
        <begin position="12"/>
        <end position="114"/>
    </location>
</feature>
<feature type="region of interest" description="Disordered" evidence="10">
    <location>
        <begin position="1"/>
        <end position="39"/>
    </location>
</feature>
<comment type="subcellular location">
    <subcellularLocation>
        <location evidence="2">Cytoplasm</location>
    </subcellularLocation>
    <subcellularLocation>
        <location evidence="1">Nucleus</location>
    </subcellularLocation>
</comment>
<keyword evidence="8" id="KW-0539">Nucleus</keyword>
<keyword evidence="7" id="KW-0804">Transcription</keyword>
<evidence type="ECO:0000256" key="2">
    <source>
        <dbReference type="ARBA" id="ARBA00004496"/>
    </source>
</evidence>
<dbReference type="PANTHER" id="PTHR23326">
    <property type="entry name" value="CCR4 NOT-RELATED"/>
    <property type="match status" value="1"/>
</dbReference>
<evidence type="ECO:0000256" key="5">
    <source>
        <dbReference type="ARBA" id="ARBA00022491"/>
    </source>
</evidence>
<evidence type="ECO:0000256" key="7">
    <source>
        <dbReference type="ARBA" id="ARBA00023163"/>
    </source>
</evidence>
<keyword evidence="6" id="KW-0805">Transcription regulation</keyword>
<dbReference type="EMBL" id="KZ308896">
    <property type="protein sequence ID" value="KAG8235291.1"/>
    <property type="molecule type" value="Genomic_DNA"/>
</dbReference>
<evidence type="ECO:0000313" key="12">
    <source>
        <dbReference type="EMBL" id="KAG8235291.1"/>
    </source>
</evidence>
<evidence type="ECO:0000256" key="8">
    <source>
        <dbReference type="ARBA" id="ARBA00023242"/>
    </source>
</evidence>
<gene>
    <name evidence="12" type="ORF">J437_LFUL014929</name>
</gene>
<evidence type="ECO:0000256" key="9">
    <source>
        <dbReference type="SAM" id="Coils"/>
    </source>
</evidence>
<accession>A0A8K0KHG8</accession>
<proteinExistence type="inferred from homology"/>
<keyword evidence="9" id="KW-0175">Coiled coil</keyword>
<name>A0A8K0KHG8_LADFU</name>
<organism evidence="12 13">
    <name type="scientific">Ladona fulva</name>
    <name type="common">Scarce chaser dragonfly</name>
    <name type="synonym">Libellula fulva</name>
    <dbReference type="NCBI Taxonomy" id="123851"/>
    <lineage>
        <taxon>Eukaryota</taxon>
        <taxon>Metazoa</taxon>
        <taxon>Ecdysozoa</taxon>
        <taxon>Arthropoda</taxon>
        <taxon>Hexapoda</taxon>
        <taxon>Insecta</taxon>
        <taxon>Pterygota</taxon>
        <taxon>Palaeoptera</taxon>
        <taxon>Odonata</taxon>
        <taxon>Epiprocta</taxon>
        <taxon>Anisoptera</taxon>
        <taxon>Libelluloidea</taxon>
        <taxon>Libellulidae</taxon>
        <taxon>Ladona</taxon>
    </lineage>
</organism>
<dbReference type="Proteomes" id="UP000792457">
    <property type="component" value="Unassembled WGS sequence"/>
</dbReference>